<dbReference type="PANTHER" id="PTHR12650:SF15">
    <property type="entry name" value="RIBOSOMAL PROTEIN S30, ISOFORM A"/>
    <property type="match status" value="1"/>
</dbReference>
<dbReference type="GO" id="GO:0006412">
    <property type="term" value="P:translation"/>
    <property type="evidence" value="ECO:0007669"/>
    <property type="project" value="InterPro"/>
</dbReference>
<keyword evidence="5" id="KW-1185">Reference proteome</keyword>
<proteinExistence type="inferred from homology"/>
<reference evidence="4" key="3">
    <citation type="submission" date="2025-09" db="UniProtKB">
        <authorList>
            <consortium name="Ensembl"/>
        </authorList>
    </citation>
    <scope>IDENTIFICATION</scope>
</reference>
<name>A0A4W2BRP1_BOBOX</name>
<dbReference type="GO" id="GO:0022627">
    <property type="term" value="C:cytosolic small ribosomal subunit"/>
    <property type="evidence" value="ECO:0007669"/>
    <property type="project" value="TreeGrafter"/>
</dbReference>
<protein>
    <recommendedName>
        <fullName evidence="3">40S ribosomal protein S30</fullName>
    </recommendedName>
</protein>
<reference evidence="4 5" key="1">
    <citation type="submission" date="2018-11" db="EMBL/GenBank/DDBJ databases">
        <title>Haplotype-resolved cattle genomes.</title>
        <authorList>
            <person name="Low W.Y."/>
            <person name="Tearle R."/>
            <person name="Bickhart D.M."/>
            <person name="Rosen B.D."/>
            <person name="Koren S."/>
            <person name="Rhie A."/>
            <person name="Hiendleder S."/>
            <person name="Phillippy A.M."/>
            <person name="Smith T.P.L."/>
            <person name="Williams J.L."/>
        </authorList>
    </citation>
    <scope>NUCLEOTIDE SEQUENCE [LARGE SCALE GENOMIC DNA]</scope>
</reference>
<evidence type="ECO:0000313" key="5">
    <source>
        <dbReference type="Proteomes" id="UP000314981"/>
    </source>
</evidence>
<evidence type="ECO:0000313" key="4">
    <source>
        <dbReference type="Ensembl" id="ENSBIXP00000001553.1"/>
    </source>
</evidence>
<evidence type="ECO:0000256" key="2">
    <source>
        <dbReference type="ARBA" id="ARBA00023274"/>
    </source>
</evidence>
<dbReference type="Proteomes" id="UP000314981">
    <property type="component" value="Chromosome 12"/>
</dbReference>
<keyword evidence="2 3" id="KW-0687">Ribonucleoprotein</keyword>
<dbReference type="Pfam" id="PF04758">
    <property type="entry name" value="Ribosomal_S30"/>
    <property type="match status" value="1"/>
</dbReference>
<reference evidence="4" key="2">
    <citation type="submission" date="2025-08" db="UniProtKB">
        <authorList>
            <consortium name="Ensembl"/>
        </authorList>
    </citation>
    <scope>IDENTIFICATION</scope>
</reference>
<accession>A0A4W2BRP1</accession>
<comment type="similarity">
    <text evidence="3">Belongs to the eukaryotic ribosomal protein eS30 family.</text>
</comment>
<evidence type="ECO:0000256" key="1">
    <source>
        <dbReference type="ARBA" id="ARBA00022980"/>
    </source>
</evidence>
<dbReference type="InterPro" id="IPR006846">
    <property type="entry name" value="Ribosomal_eS30"/>
</dbReference>
<dbReference type="STRING" id="30522.A0A4W2BRP1"/>
<sequence>MDRRAWLATVHGVRHQTPKVAKQEKKMGRAKRHMQYNRSFVNIVPTFGKKKGPDVNSQILCNPGFL</sequence>
<dbReference type="OMA" id="AGTCCES"/>
<evidence type="ECO:0000256" key="3">
    <source>
        <dbReference type="RuleBase" id="RU364011"/>
    </source>
</evidence>
<dbReference type="GO" id="GO:0003735">
    <property type="term" value="F:structural constituent of ribosome"/>
    <property type="evidence" value="ECO:0007669"/>
    <property type="project" value="UniProtKB-UniRule"/>
</dbReference>
<dbReference type="Ensembl" id="ENSBIXT00000013750.1">
    <property type="protein sequence ID" value="ENSBIXP00000001553.1"/>
    <property type="gene ID" value="ENSBIXG00000000013.1"/>
</dbReference>
<keyword evidence="1 3" id="KW-0689">Ribosomal protein</keyword>
<dbReference type="AlphaFoldDB" id="A0A4W2BRP1"/>
<organism evidence="4 5">
    <name type="scientific">Bos indicus x Bos taurus</name>
    <name type="common">Hybrid cattle</name>
    <dbReference type="NCBI Taxonomy" id="30522"/>
    <lineage>
        <taxon>Eukaryota</taxon>
        <taxon>Metazoa</taxon>
        <taxon>Chordata</taxon>
        <taxon>Craniata</taxon>
        <taxon>Vertebrata</taxon>
        <taxon>Euteleostomi</taxon>
        <taxon>Mammalia</taxon>
        <taxon>Eutheria</taxon>
        <taxon>Laurasiatheria</taxon>
        <taxon>Artiodactyla</taxon>
        <taxon>Ruminantia</taxon>
        <taxon>Pecora</taxon>
        <taxon>Bovidae</taxon>
        <taxon>Bovinae</taxon>
        <taxon>Bos</taxon>
    </lineage>
</organism>
<dbReference type="PANTHER" id="PTHR12650">
    <property type="entry name" value="40S RIBOSOMAL PROTEIN S30/UBIQUITIN-LIKE PROTEIN FUBI"/>
    <property type="match status" value="1"/>
</dbReference>